<dbReference type="Proteomes" id="UP000238563">
    <property type="component" value="Unassembled WGS sequence"/>
</dbReference>
<evidence type="ECO:0000256" key="1">
    <source>
        <dbReference type="SAM" id="MobiDB-lite"/>
    </source>
</evidence>
<gene>
    <name evidence="2" type="ORF">C5750_00235</name>
</gene>
<reference evidence="2 3" key="1">
    <citation type="submission" date="2018-02" db="EMBL/GenBank/DDBJ databases">
        <title>The draft genome of Phyllobacterium myrsinacearum DSM5892.</title>
        <authorList>
            <person name="Li L."/>
            <person name="Liu L."/>
            <person name="Zhang X."/>
            <person name="Wang T."/>
        </authorList>
    </citation>
    <scope>NUCLEOTIDE SEQUENCE [LARGE SCALE GENOMIC DNA]</scope>
    <source>
        <strain evidence="2 3">DSM 5892</strain>
    </source>
</reference>
<dbReference type="InterPro" id="IPR018759">
    <property type="entry name" value="BBP2_2"/>
</dbReference>
<protein>
    <recommendedName>
        <fullName evidence="4">Outer membrane beta-barrel protein</fullName>
    </recommendedName>
</protein>
<comment type="caution">
    <text evidence="2">The sequence shown here is derived from an EMBL/GenBank/DDBJ whole genome shotgun (WGS) entry which is preliminary data.</text>
</comment>
<dbReference type="EMBL" id="PVBT01000001">
    <property type="protein sequence ID" value="PRD57630.1"/>
    <property type="molecule type" value="Genomic_DNA"/>
</dbReference>
<dbReference type="Pfam" id="PF10082">
    <property type="entry name" value="BBP2_2"/>
    <property type="match status" value="1"/>
</dbReference>
<keyword evidence="3" id="KW-1185">Reference proteome</keyword>
<organism evidence="2 3">
    <name type="scientific">Phyllobacterium myrsinacearum</name>
    <dbReference type="NCBI Taxonomy" id="28101"/>
    <lineage>
        <taxon>Bacteria</taxon>
        <taxon>Pseudomonadati</taxon>
        <taxon>Pseudomonadota</taxon>
        <taxon>Alphaproteobacteria</taxon>
        <taxon>Hyphomicrobiales</taxon>
        <taxon>Phyllobacteriaceae</taxon>
        <taxon>Phyllobacterium</taxon>
    </lineage>
</organism>
<feature type="compositionally biased region" description="Low complexity" evidence="1">
    <location>
        <begin position="108"/>
        <end position="123"/>
    </location>
</feature>
<proteinExistence type="predicted"/>
<accession>A0A2S9JWC1</accession>
<evidence type="ECO:0008006" key="4">
    <source>
        <dbReference type="Google" id="ProtNLM"/>
    </source>
</evidence>
<evidence type="ECO:0000313" key="2">
    <source>
        <dbReference type="EMBL" id="PRD57630.1"/>
    </source>
</evidence>
<feature type="compositionally biased region" description="Polar residues" evidence="1">
    <location>
        <begin position="124"/>
        <end position="144"/>
    </location>
</feature>
<sequence length="591" mass="62844">MSFMYHRQSRIGAPAYRGSFTSAINLCLWTGLMGSVALFAGGTALAQQAVPLRGAVDENILQTQQNTPPRPVRRAPVVAATPTPAAGTASGIPADPYEPVSPGALPIDDAGTAAPATGTANDGSLSSGPVNNSRTLSPLPTATPGTIPLPADPATAATQRTQPVPRAQRNGRAPAALTTGSIADDTDGNARLQRESRDNLPEAAIERRTVRPDPDPFAPFGIRAGTVTLRPSISQGLRATTNADGSSSGKSAILSETRLRLRATTDWSRHSAFLDFDGVYDKTLSGQDYSAPNVGLRGGFKLDLGNRTTVTGEGGYRYRQEDASAPTAVVGASNRPGVQELDGTLGVRHEFGRFFGELKGKVDRTTYGQAQFPDGTTLSQKDRDNTFASIALRGGFEMSPAIKPFAEVEIGKLIYDETEDSNGFRRSGMRTALRGGIEADFGEKLSGELALGYLRQTIDDARLSNIDGFSVDGAIKWSPQRGTDVNLGLLTRVEGATTPNDSGSIFYEGRLGVKRQIRSNLSVNAELTASLRDNKDGSGLDKGFGAQVGATYWFNRFLGLDVSARHRITRSEVDTRQTSESSVYMGLTLQR</sequence>
<evidence type="ECO:0000313" key="3">
    <source>
        <dbReference type="Proteomes" id="UP000238563"/>
    </source>
</evidence>
<feature type="region of interest" description="Disordered" evidence="1">
    <location>
        <begin position="82"/>
        <end position="198"/>
    </location>
</feature>
<dbReference type="OrthoDB" id="7398962at2"/>
<name>A0A2S9JWC1_9HYPH</name>
<dbReference type="AlphaFoldDB" id="A0A2S9JWC1"/>